<dbReference type="RefSeq" id="WP_324269684.1">
    <property type="nucleotide sequence ID" value="NZ_JAWLNX010000040.1"/>
</dbReference>
<keyword evidence="3" id="KW-1185">Reference proteome</keyword>
<feature type="region of interest" description="Disordered" evidence="1">
    <location>
        <begin position="1"/>
        <end position="49"/>
    </location>
</feature>
<comment type="caution">
    <text evidence="2">The sequence shown here is derived from an EMBL/GenBank/DDBJ whole genome shotgun (WGS) entry which is preliminary data.</text>
</comment>
<dbReference type="EMBL" id="JAWLNX010000040">
    <property type="protein sequence ID" value="MEB3372262.1"/>
    <property type="molecule type" value="Genomic_DNA"/>
</dbReference>
<evidence type="ECO:0000256" key="1">
    <source>
        <dbReference type="SAM" id="MobiDB-lite"/>
    </source>
</evidence>
<evidence type="ECO:0000313" key="3">
    <source>
        <dbReference type="Proteomes" id="UP001327093"/>
    </source>
</evidence>
<accession>A0ABU6AL15</accession>
<proteinExistence type="predicted"/>
<sequence>MGVRIDLARLAGNTDHPDRSADEPVTTRRPFPLARLLRRKAEPTGRTGS</sequence>
<reference evidence="2 3" key="1">
    <citation type="submission" date="2023-10" db="EMBL/GenBank/DDBJ databases">
        <title>Saccharopolyspora sp. nov., isolated from mangrove soil.</title>
        <authorList>
            <person name="Lu Y."/>
            <person name="Liu W."/>
        </authorList>
    </citation>
    <scope>NUCLEOTIDE SEQUENCE [LARGE SCALE GENOMIC DNA]</scope>
    <source>
        <strain evidence="2 3">S2-29</strain>
    </source>
</reference>
<gene>
    <name evidence="2" type="ORF">R4I43_33165</name>
</gene>
<evidence type="ECO:0000313" key="2">
    <source>
        <dbReference type="EMBL" id="MEB3372262.1"/>
    </source>
</evidence>
<name>A0ABU6AL15_9PSEU</name>
<protein>
    <submittedName>
        <fullName evidence="2">Uncharacterized protein</fullName>
    </submittedName>
</protein>
<organism evidence="2 3">
    <name type="scientific">Saccharopolyspora mangrovi</name>
    <dbReference type="NCBI Taxonomy" id="3082379"/>
    <lineage>
        <taxon>Bacteria</taxon>
        <taxon>Bacillati</taxon>
        <taxon>Actinomycetota</taxon>
        <taxon>Actinomycetes</taxon>
        <taxon>Pseudonocardiales</taxon>
        <taxon>Pseudonocardiaceae</taxon>
        <taxon>Saccharopolyspora</taxon>
    </lineage>
</organism>
<dbReference type="Proteomes" id="UP001327093">
    <property type="component" value="Unassembled WGS sequence"/>
</dbReference>
<feature type="compositionally biased region" description="Basic and acidic residues" evidence="1">
    <location>
        <begin position="15"/>
        <end position="26"/>
    </location>
</feature>